<evidence type="ECO:0000256" key="1">
    <source>
        <dbReference type="SAM" id="MobiDB-lite"/>
    </source>
</evidence>
<proteinExistence type="predicted"/>
<accession>A0A8T0L1X5</accession>
<gene>
    <name evidence="2" type="ORF">HKW66_Vig0113350</name>
</gene>
<dbReference type="AlphaFoldDB" id="A0A8T0L1X5"/>
<organism evidence="2 3">
    <name type="scientific">Phaseolus angularis</name>
    <name type="common">Azuki bean</name>
    <name type="synonym">Vigna angularis</name>
    <dbReference type="NCBI Taxonomy" id="3914"/>
    <lineage>
        <taxon>Eukaryota</taxon>
        <taxon>Viridiplantae</taxon>
        <taxon>Streptophyta</taxon>
        <taxon>Embryophyta</taxon>
        <taxon>Tracheophyta</taxon>
        <taxon>Spermatophyta</taxon>
        <taxon>Magnoliopsida</taxon>
        <taxon>eudicotyledons</taxon>
        <taxon>Gunneridae</taxon>
        <taxon>Pentapetalae</taxon>
        <taxon>rosids</taxon>
        <taxon>fabids</taxon>
        <taxon>Fabales</taxon>
        <taxon>Fabaceae</taxon>
        <taxon>Papilionoideae</taxon>
        <taxon>50 kb inversion clade</taxon>
        <taxon>NPAAA clade</taxon>
        <taxon>indigoferoid/millettioid clade</taxon>
        <taxon>Phaseoleae</taxon>
        <taxon>Vigna</taxon>
    </lineage>
</organism>
<evidence type="ECO:0000313" key="2">
    <source>
        <dbReference type="EMBL" id="KAG2404413.1"/>
    </source>
</evidence>
<reference evidence="2 3" key="1">
    <citation type="submission" date="2020-05" db="EMBL/GenBank/DDBJ databases">
        <title>Vigna angularis (adzuki bean) Var. LongXiaoDou No. 4 denovo assembly.</title>
        <authorList>
            <person name="Xiang H."/>
        </authorList>
    </citation>
    <scope>NUCLEOTIDE SEQUENCE [LARGE SCALE GENOMIC DNA]</scope>
    <source>
        <tissue evidence="2">Leaf</tissue>
    </source>
</reference>
<protein>
    <submittedName>
        <fullName evidence="2">Uncharacterized protein</fullName>
    </submittedName>
</protein>
<feature type="region of interest" description="Disordered" evidence="1">
    <location>
        <begin position="44"/>
        <end position="77"/>
    </location>
</feature>
<evidence type="ECO:0000313" key="3">
    <source>
        <dbReference type="Proteomes" id="UP000743370"/>
    </source>
</evidence>
<dbReference type="EMBL" id="JABFOF010000002">
    <property type="protein sequence ID" value="KAG2404413.1"/>
    <property type="molecule type" value="Genomic_DNA"/>
</dbReference>
<name>A0A8T0L1X5_PHAAN</name>
<dbReference type="Proteomes" id="UP000743370">
    <property type="component" value="Unassembled WGS sequence"/>
</dbReference>
<sequence>MKIPFSLPHPFDGTPSSILHITVLPFPLPPPFANPLASLISPRTSSSSYSSPLREVPERGSLQGDRRRASGVPLGVRPRHRSPIATIPLFSNTRQEAKQYLKAVTSLQSTMHHLVALDSSSESLVQLHPGCHTNSISQREIALRLRFRFSGEEDRGLADSATTFSDVGLVQRESIFSSESTSSIILQVCASKVRLGEEESIVQGFRSWNNVVD</sequence>
<comment type="caution">
    <text evidence="2">The sequence shown here is derived from an EMBL/GenBank/DDBJ whole genome shotgun (WGS) entry which is preliminary data.</text>
</comment>